<reference evidence="2" key="1">
    <citation type="submission" date="2014-01" db="EMBL/GenBank/DDBJ databases">
        <authorList>
            <person name="Aslett M."/>
        </authorList>
    </citation>
    <scope>NUCLEOTIDE SEQUENCE</scope>
</reference>
<protein>
    <submittedName>
        <fullName evidence="2">Far upstream element-binding protein 1</fullName>
    </submittedName>
</protein>
<reference evidence="2" key="2">
    <citation type="submission" date="2014-03" db="EMBL/GenBank/DDBJ databases">
        <title>The whipworm genome and dual-species transcriptomics of an intimate host-pathogen interaction.</title>
        <authorList>
            <person name="Foth B.J."/>
            <person name="Tsai I.J."/>
            <person name="Reid A.J."/>
            <person name="Bancroft A.J."/>
            <person name="Nichol S."/>
            <person name="Tracey A."/>
            <person name="Holroyd N."/>
            <person name="Cotton J.A."/>
            <person name="Stanley E.J."/>
            <person name="Zarowiecki M."/>
            <person name="Liu J.Z."/>
            <person name="Huckvale T."/>
            <person name="Cooper P.J."/>
            <person name="Grencis R.K."/>
            <person name="Berriman M."/>
        </authorList>
    </citation>
    <scope>NUCLEOTIDE SEQUENCE [LARGE SCALE GENOMIC DNA]</scope>
</reference>
<proteinExistence type="predicted"/>
<keyword evidence="3" id="KW-1185">Reference proteome</keyword>
<gene>
    <name evidence="2" type="ORF">TTRE_0000593401</name>
</gene>
<accession>A0A077ZBD0</accession>
<organism evidence="2 3">
    <name type="scientific">Trichuris trichiura</name>
    <name type="common">Whipworm</name>
    <name type="synonym">Trichocephalus trichiurus</name>
    <dbReference type="NCBI Taxonomy" id="36087"/>
    <lineage>
        <taxon>Eukaryota</taxon>
        <taxon>Metazoa</taxon>
        <taxon>Ecdysozoa</taxon>
        <taxon>Nematoda</taxon>
        <taxon>Enoplea</taxon>
        <taxon>Dorylaimia</taxon>
        <taxon>Trichinellida</taxon>
        <taxon>Trichuridae</taxon>
        <taxon>Trichuris</taxon>
    </lineage>
</organism>
<feature type="region of interest" description="Disordered" evidence="1">
    <location>
        <begin position="466"/>
        <end position="505"/>
    </location>
</feature>
<evidence type="ECO:0000313" key="3">
    <source>
        <dbReference type="Proteomes" id="UP000030665"/>
    </source>
</evidence>
<dbReference type="EMBL" id="HG806193">
    <property type="protein sequence ID" value="CDW57641.1"/>
    <property type="molecule type" value="Genomic_DNA"/>
</dbReference>
<sequence length="531" mass="58008">MPFSQAMTSSSSLDFARSMVGEVAGALINDLRRCRLSGVPFVDLNEELGHLKNLVKRCQGALSTVQESLVSELYLNLFLFLQNLTTKQARYFKPTVSYASAVLKVCGKVLNQSELSPTFSAGHLWVPSVQLSGKHASCFIDPDTSLLNVSTKGWHTSNVLWISKRDMIALPTNDGIQEFYVVVIRFSSAPNAALFGRNERLSTLVERLSQTTLCCQKFIAEADIDGRQLTVLGRTMSRILAAKKLMTCVIKYSIDESCLASILDQLNRKCRVCKGVTRIPSNALLLPNSFVENRTPSELTSMLQLIVNLYLLRDNCICDREMDDLSAGKSWSRRSGSATNQSGHSCSSANPFTIKKSIRISSLGKLVKKGGRIVRVLELVTNSSVCILNTLRVNFCDVCITSPTPKEGAAACALAQLAIVDEKAFYHLCNAFASKVPKKVPRWPQSVYSNMTRPLSAATTTHCIEASESNSKKESKVVNLNGDELSNEKVLSKESDKNGMNSNGDNCSGRCTNSLGTSTAHGISTIQSTSL</sequence>
<evidence type="ECO:0000313" key="2">
    <source>
        <dbReference type="EMBL" id="CDW57641.1"/>
    </source>
</evidence>
<dbReference type="Proteomes" id="UP000030665">
    <property type="component" value="Unassembled WGS sequence"/>
</dbReference>
<evidence type="ECO:0000256" key="1">
    <source>
        <dbReference type="SAM" id="MobiDB-lite"/>
    </source>
</evidence>
<feature type="compositionally biased region" description="Basic and acidic residues" evidence="1">
    <location>
        <begin position="486"/>
        <end position="497"/>
    </location>
</feature>
<name>A0A077ZBD0_TRITR</name>
<dbReference type="AlphaFoldDB" id="A0A077ZBD0"/>